<gene>
    <name evidence="3" type="primary">LOC120282341</name>
</gene>
<accession>A0AB40D086</accession>
<sequence length="82" mass="9014">MLKKGVSRAADGKAGEEMQMEVVSCTKQAKTLTARQHRSYVVFHLPGLQQSICSMQKLSEGSAAISNSSREYRLPERKSLAS</sequence>
<evidence type="ECO:0000313" key="3">
    <source>
        <dbReference type="RefSeq" id="XP_039145074.1"/>
    </source>
</evidence>
<dbReference type="Proteomes" id="UP001515500">
    <property type="component" value="Chromosome 18"/>
</dbReference>
<name>A0AB40D086_DIOCR</name>
<dbReference type="AlphaFoldDB" id="A0AB40D086"/>
<dbReference type="RefSeq" id="XP_039145074.1">
    <property type="nucleotide sequence ID" value="XM_039289140.1"/>
</dbReference>
<evidence type="ECO:0000256" key="1">
    <source>
        <dbReference type="SAM" id="MobiDB-lite"/>
    </source>
</evidence>
<protein>
    <submittedName>
        <fullName evidence="3">Uncharacterized protein LOC120282341 isoform X2</fullName>
    </submittedName>
</protein>
<evidence type="ECO:0000313" key="2">
    <source>
        <dbReference type="Proteomes" id="UP001515500"/>
    </source>
</evidence>
<dbReference type="GeneID" id="120282341"/>
<feature type="region of interest" description="Disordered" evidence="1">
    <location>
        <begin position="63"/>
        <end position="82"/>
    </location>
</feature>
<feature type="compositionally biased region" description="Basic and acidic residues" evidence="1">
    <location>
        <begin position="70"/>
        <end position="82"/>
    </location>
</feature>
<keyword evidence="2" id="KW-1185">Reference proteome</keyword>
<organism evidence="2 3">
    <name type="scientific">Dioscorea cayennensis subsp. rotundata</name>
    <name type="common">White Guinea yam</name>
    <name type="synonym">Dioscorea rotundata</name>
    <dbReference type="NCBI Taxonomy" id="55577"/>
    <lineage>
        <taxon>Eukaryota</taxon>
        <taxon>Viridiplantae</taxon>
        <taxon>Streptophyta</taxon>
        <taxon>Embryophyta</taxon>
        <taxon>Tracheophyta</taxon>
        <taxon>Spermatophyta</taxon>
        <taxon>Magnoliopsida</taxon>
        <taxon>Liliopsida</taxon>
        <taxon>Dioscoreales</taxon>
        <taxon>Dioscoreaceae</taxon>
        <taxon>Dioscorea</taxon>
    </lineage>
</organism>
<proteinExistence type="predicted"/>
<reference evidence="3" key="1">
    <citation type="submission" date="2025-08" db="UniProtKB">
        <authorList>
            <consortium name="RefSeq"/>
        </authorList>
    </citation>
    <scope>IDENTIFICATION</scope>
</reference>